<dbReference type="PANTHER" id="PTHR30250:SF11">
    <property type="entry name" value="O-ANTIGEN TRANSPORTER-RELATED"/>
    <property type="match status" value="1"/>
</dbReference>
<proteinExistence type="predicted"/>
<feature type="transmembrane region" description="Helical" evidence="6">
    <location>
        <begin position="7"/>
        <end position="28"/>
    </location>
</feature>
<dbReference type="PANTHER" id="PTHR30250">
    <property type="entry name" value="PST FAMILY PREDICTED COLANIC ACID TRANSPORTER"/>
    <property type="match status" value="1"/>
</dbReference>
<name>A0A2T3JPF0_9GAMM</name>
<evidence type="ECO:0000313" key="7">
    <source>
        <dbReference type="EMBL" id="PSU50933.1"/>
    </source>
</evidence>
<dbReference type="RefSeq" id="WP_107241334.1">
    <property type="nucleotide sequence ID" value="NZ_PYMJ01000002.1"/>
</dbReference>
<sequence length="428" mass="48399">MKIAKDIILYLSVEVVSKSIPFAMLPFLTRALTPDEYAKITSFTAIAALLSILVGLNCQNAISALFYKDKKNIRVYLNSSFKFWLISVCIIVFCMFITYLTGCDSLLMLLMCSVFAFFWFPQSLFTTLMRLEGNTGTYAKFTISEVILNVSLTALLVSTYKAEGRIIAIVVSIIIFGIIAFLLLQHRYPSNGSQILRSSNSLVKSPIYKLSSNDTRLLKICLPVLPHLVSGWVRSGLDRYIVGAFFGMSLLGVYGVAGQLAMVMGVISNSVTLAIGPYVQRRISENYSKHKLVITTYMISFGLIIIGIVYVIFCDFFAIYLLGDKFESALDIVPYFVAAFCFQGISNLFIVYVYYSEKTTLLFKFAFPVGIVFILMQYFTASFMSFEYFKLLIVIQSLIYLFLIVFISRVSFKMPWFDFKGLVLAWKK</sequence>
<dbReference type="OrthoDB" id="9815248at2"/>
<evidence type="ECO:0000256" key="1">
    <source>
        <dbReference type="ARBA" id="ARBA00004651"/>
    </source>
</evidence>
<dbReference type="EMBL" id="PYMJ01000002">
    <property type="protein sequence ID" value="PSU50933.1"/>
    <property type="molecule type" value="Genomic_DNA"/>
</dbReference>
<evidence type="ECO:0000256" key="2">
    <source>
        <dbReference type="ARBA" id="ARBA00022475"/>
    </source>
</evidence>
<evidence type="ECO:0000256" key="3">
    <source>
        <dbReference type="ARBA" id="ARBA00022692"/>
    </source>
</evidence>
<keyword evidence="8" id="KW-1185">Reference proteome</keyword>
<keyword evidence="2" id="KW-1003">Cell membrane</keyword>
<evidence type="ECO:0008006" key="9">
    <source>
        <dbReference type="Google" id="ProtNLM"/>
    </source>
</evidence>
<keyword evidence="4 6" id="KW-1133">Transmembrane helix</keyword>
<protein>
    <recommendedName>
        <fullName evidence="9">Polysaccharide biosynthesis protein</fullName>
    </recommendedName>
</protein>
<feature type="transmembrane region" description="Helical" evidence="6">
    <location>
        <begin position="391"/>
        <end position="412"/>
    </location>
</feature>
<evidence type="ECO:0000256" key="4">
    <source>
        <dbReference type="ARBA" id="ARBA00022989"/>
    </source>
</evidence>
<dbReference type="Proteomes" id="UP000240987">
    <property type="component" value="Unassembled WGS sequence"/>
</dbReference>
<accession>A0A2T3JPF0</accession>
<dbReference type="InterPro" id="IPR002797">
    <property type="entry name" value="Polysacc_synth"/>
</dbReference>
<feature type="transmembrane region" description="Helical" evidence="6">
    <location>
        <begin position="292"/>
        <end position="320"/>
    </location>
</feature>
<comment type="subcellular location">
    <subcellularLocation>
        <location evidence="1">Cell membrane</location>
        <topology evidence="1">Multi-pass membrane protein</topology>
    </subcellularLocation>
</comment>
<feature type="transmembrane region" description="Helical" evidence="6">
    <location>
        <begin position="141"/>
        <end position="160"/>
    </location>
</feature>
<dbReference type="Pfam" id="PF01943">
    <property type="entry name" value="Polysacc_synt"/>
    <property type="match status" value="1"/>
</dbReference>
<gene>
    <name evidence="7" type="ORF">C9J12_02910</name>
</gene>
<feature type="transmembrane region" description="Helical" evidence="6">
    <location>
        <begin position="166"/>
        <end position="184"/>
    </location>
</feature>
<feature type="transmembrane region" description="Helical" evidence="6">
    <location>
        <begin position="263"/>
        <end position="280"/>
    </location>
</feature>
<feature type="transmembrane region" description="Helical" evidence="6">
    <location>
        <begin position="240"/>
        <end position="257"/>
    </location>
</feature>
<dbReference type="AlphaFoldDB" id="A0A2T3JPF0"/>
<evidence type="ECO:0000256" key="6">
    <source>
        <dbReference type="SAM" id="Phobius"/>
    </source>
</evidence>
<feature type="transmembrane region" description="Helical" evidence="6">
    <location>
        <begin position="106"/>
        <end position="129"/>
    </location>
</feature>
<comment type="caution">
    <text evidence="7">The sequence shown here is derived from an EMBL/GenBank/DDBJ whole genome shotgun (WGS) entry which is preliminary data.</text>
</comment>
<keyword evidence="3 6" id="KW-0812">Transmembrane</keyword>
<organism evidence="7 8">
    <name type="scientific">Photobacterium frigidiphilum</name>
    <dbReference type="NCBI Taxonomy" id="264736"/>
    <lineage>
        <taxon>Bacteria</taxon>
        <taxon>Pseudomonadati</taxon>
        <taxon>Pseudomonadota</taxon>
        <taxon>Gammaproteobacteria</taxon>
        <taxon>Vibrionales</taxon>
        <taxon>Vibrionaceae</taxon>
        <taxon>Photobacterium</taxon>
    </lineage>
</organism>
<reference evidence="7 8" key="1">
    <citation type="submission" date="2018-01" db="EMBL/GenBank/DDBJ databases">
        <title>Whole genome sequencing of Histamine producing bacteria.</title>
        <authorList>
            <person name="Butler K."/>
        </authorList>
    </citation>
    <scope>NUCLEOTIDE SEQUENCE [LARGE SCALE GENOMIC DNA]</scope>
    <source>
        <strain evidence="7 8">JCM 12947</strain>
    </source>
</reference>
<feature type="transmembrane region" description="Helical" evidence="6">
    <location>
        <begin position="40"/>
        <end position="62"/>
    </location>
</feature>
<evidence type="ECO:0000256" key="5">
    <source>
        <dbReference type="ARBA" id="ARBA00023136"/>
    </source>
</evidence>
<keyword evidence="5 6" id="KW-0472">Membrane</keyword>
<feature type="transmembrane region" description="Helical" evidence="6">
    <location>
        <begin position="361"/>
        <end position="379"/>
    </location>
</feature>
<feature type="transmembrane region" description="Helical" evidence="6">
    <location>
        <begin position="332"/>
        <end position="354"/>
    </location>
</feature>
<dbReference type="GO" id="GO:0005886">
    <property type="term" value="C:plasma membrane"/>
    <property type="evidence" value="ECO:0007669"/>
    <property type="project" value="UniProtKB-SubCell"/>
</dbReference>
<evidence type="ECO:0000313" key="8">
    <source>
        <dbReference type="Proteomes" id="UP000240987"/>
    </source>
</evidence>
<dbReference type="InterPro" id="IPR050833">
    <property type="entry name" value="Poly_Biosynth_Transport"/>
</dbReference>
<feature type="transmembrane region" description="Helical" evidence="6">
    <location>
        <begin position="83"/>
        <end position="100"/>
    </location>
</feature>